<evidence type="ECO:0000313" key="3">
    <source>
        <dbReference type="Proteomes" id="UP000288859"/>
    </source>
</evidence>
<feature type="region of interest" description="Disordered" evidence="1">
    <location>
        <begin position="245"/>
        <end position="290"/>
    </location>
</feature>
<gene>
    <name evidence="2" type="ORF">B0A52_02719</name>
</gene>
<name>A0A438NDV4_EXOME</name>
<feature type="compositionally biased region" description="Polar residues" evidence="1">
    <location>
        <begin position="270"/>
        <end position="290"/>
    </location>
</feature>
<reference evidence="2 3" key="1">
    <citation type="submission" date="2017-03" db="EMBL/GenBank/DDBJ databases">
        <title>Genomes of endolithic fungi from Antarctica.</title>
        <authorList>
            <person name="Coleine C."/>
            <person name="Masonjones S."/>
            <person name="Stajich J.E."/>
        </authorList>
    </citation>
    <scope>NUCLEOTIDE SEQUENCE [LARGE SCALE GENOMIC DNA]</scope>
    <source>
        <strain evidence="2 3">CCFEE 6314</strain>
    </source>
</reference>
<feature type="region of interest" description="Disordered" evidence="1">
    <location>
        <begin position="1"/>
        <end position="20"/>
    </location>
</feature>
<protein>
    <submittedName>
        <fullName evidence="2">Uncharacterized protein</fullName>
    </submittedName>
</protein>
<feature type="region of interest" description="Disordered" evidence="1">
    <location>
        <begin position="308"/>
        <end position="343"/>
    </location>
</feature>
<dbReference type="OrthoDB" id="4117455at2759"/>
<dbReference type="AlphaFoldDB" id="A0A438NDV4"/>
<dbReference type="EMBL" id="NAJM01000006">
    <property type="protein sequence ID" value="RVX73829.1"/>
    <property type="molecule type" value="Genomic_DNA"/>
</dbReference>
<accession>A0A438NDV4</accession>
<evidence type="ECO:0000256" key="1">
    <source>
        <dbReference type="SAM" id="MobiDB-lite"/>
    </source>
</evidence>
<dbReference type="VEuPathDB" id="FungiDB:PV10_02489"/>
<sequence>MEDNLWENREDSGPRISKAKIESLQTEPVGHQISIFHKAERDSSVQYIQSIRRDTAMIFCNRVRTELLDNNSKSFTVIGCDLEALKLVLAWVEQCAIAGRCEKFLDLDPMTPNLLSKYAWVVHAASCLGIPDRDFGDHVIKRMLNVHAKTTLMSWEEVDIFLYSSKLDICKQQIREVAAASIFWGWWCAKLTDEDTPQDMDYLCDLRERDAKLDQALKDLCASNEQDIRKKWAEKDAIKEQKEFESLQLQEGAQAGQKAGTTNGREDWTPVSTSTATEFDGNAQASSSDWQQFGSALETAAGNGWNGIKDVADATWPSAPGSDFDPATSNNDQDPSATFPVNGHFSTAAAGNLSKQVDEQTLSGAECW</sequence>
<proteinExistence type="predicted"/>
<feature type="compositionally biased region" description="Polar residues" evidence="1">
    <location>
        <begin position="327"/>
        <end position="336"/>
    </location>
</feature>
<dbReference type="Proteomes" id="UP000288859">
    <property type="component" value="Unassembled WGS sequence"/>
</dbReference>
<evidence type="ECO:0000313" key="2">
    <source>
        <dbReference type="EMBL" id="RVX73829.1"/>
    </source>
</evidence>
<feature type="compositionally biased region" description="Basic and acidic residues" evidence="1">
    <location>
        <begin position="1"/>
        <end position="13"/>
    </location>
</feature>
<comment type="caution">
    <text evidence="2">The sequence shown here is derived from an EMBL/GenBank/DDBJ whole genome shotgun (WGS) entry which is preliminary data.</text>
</comment>
<organism evidence="2 3">
    <name type="scientific">Exophiala mesophila</name>
    <name type="common">Black yeast-like fungus</name>
    <dbReference type="NCBI Taxonomy" id="212818"/>
    <lineage>
        <taxon>Eukaryota</taxon>
        <taxon>Fungi</taxon>
        <taxon>Dikarya</taxon>
        <taxon>Ascomycota</taxon>
        <taxon>Pezizomycotina</taxon>
        <taxon>Eurotiomycetes</taxon>
        <taxon>Chaetothyriomycetidae</taxon>
        <taxon>Chaetothyriales</taxon>
        <taxon>Herpotrichiellaceae</taxon>
        <taxon>Exophiala</taxon>
    </lineage>
</organism>